<dbReference type="GO" id="GO:0000981">
    <property type="term" value="F:DNA-binding transcription factor activity, RNA polymerase II-specific"/>
    <property type="evidence" value="ECO:0007669"/>
    <property type="project" value="TreeGrafter"/>
</dbReference>
<feature type="compositionally biased region" description="Polar residues" evidence="4">
    <location>
        <begin position="367"/>
        <end position="422"/>
    </location>
</feature>
<dbReference type="SUPFAM" id="SSF47095">
    <property type="entry name" value="HMG-box"/>
    <property type="match status" value="1"/>
</dbReference>
<comment type="caution">
    <text evidence="6">The sequence shown here is derived from an EMBL/GenBank/DDBJ whole genome shotgun (WGS) entry which is preliminary data.</text>
</comment>
<protein>
    <recommendedName>
        <fullName evidence="5">HMG box domain-containing protein</fullName>
    </recommendedName>
</protein>
<dbReference type="GO" id="GO:0005634">
    <property type="term" value="C:nucleus"/>
    <property type="evidence" value="ECO:0007669"/>
    <property type="project" value="UniProtKB-UniRule"/>
</dbReference>
<dbReference type="InterPro" id="IPR009071">
    <property type="entry name" value="HMG_box_dom"/>
</dbReference>
<dbReference type="GO" id="GO:0000978">
    <property type="term" value="F:RNA polymerase II cis-regulatory region sequence-specific DNA binding"/>
    <property type="evidence" value="ECO:0007669"/>
    <property type="project" value="TreeGrafter"/>
</dbReference>
<feature type="region of interest" description="Disordered" evidence="4">
    <location>
        <begin position="122"/>
        <end position="217"/>
    </location>
</feature>
<keyword evidence="1 3" id="KW-0238">DNA-binding</keyword>
<feature type="compositionally biased region" description="Basic residues" evidence="4">
    <location>
        <begin position="254"/>
        <end position="263"/>
    </location>
</feature>
<dbReference type="SMART" id="SM00398">
    <property type="entry name" value="HMG"/>
    <property type="match status" value="1"/>
</dbReference>
<dbReference type="KEGG" id="sgra:EX895_004248"/>
<evidence type="ECO:0000256" key="3">
    <source>
        <dbReference type="PROSITE-ProRule" id="PRU00267"/>
    </source>
</evidence>
<evidence type="ECO:0000256" key="2">
    <source>
        <dbReference type="ARBA" id="ARBA00023242"/>
    </source>
</evidence>
<feature type="domain" description="HMG box" evidence="5">
    <location>
        <begin position="42"/>
        <end position="121"/>
    </location>
</feature>
<accession>A0A4V6EV80</accession>
<reference evidence="6 7" key="1">
    <citation type="submission" date="2019-05" db="EMBL/GenBank/DDBJ databases">
        <title>Sporisorium graminicola CBS 10092 draft sequencing and annotation.</title>
        <authorList>
            <person name="Solano-Gonzalez S."/>
            <person name="Caddick M.X."/>
            <person name="Darby A."/>
        </authorList>
    </citation>
    <scope>NUCLEOTIDE SEQUENCE [LARGE SCALE GENOMIC DNA]</scope>
    <source>
        <strain evidence="6 7">CBS 10092</strain>
    </source>
</reference>
<keyword evidence="2 3" id="KW-0539">Nucleus</keyword>
<feature type="region of interest" description="Disordered" evidence="4">
    <location>
        <begin position="367"/>
        <end position="425"/>
    </location>
</feature>
<feature type="region of interest" description="Disordered" evidence="4">
    <location>
        <begin position="230"/>
        <end position="274"/>
    </location>
</feature>
<feature type="region of interest" description="Disordered" evidence="4">
    <location>
        <begin position="1"/>
        <end position="35"/>
    </location>
</feature>
<dbReference type="OrthoDB" id="6247875at2759"/>
<dbReference type="InterPro" id="IPR036910">
    <property type="entry name" value="HMG_box_dom_sf"/>
</dbReference>
<evidence type="ECO:0000313" key="6">
    <source>
        <dbReference type="EMBL" id="TKY86609.1"/>
    </source>
</evidence>
<keyword evidence="7" id="KW-1185">Reference proteome</keyword>
<dbReference type="PANTHER" id="PTHR45789">
    <property type="entry name" value="FI18025P1"/>
    <property type="match status" value="1"/>
</dbReference>
<dbReference type="PANTHER" id="PTHR45789:SF2">
    <property type="entry name" value="FI18025P1"/>
    <property type="match status" value="1"/>
</dbReference>
<evidence type="ECO:0000256" key="4">
    <source>
        <dbReference type="SAM" id="MobiDB-lite"/>
    </source>
</evidence>
<name>A0A4V6EV80_9BASI</name>
<dbReference type="PROSITE" id="PS50118">
    <property type="entry name" value="HMG_BOX_2"/>
    <property type="match status" value="1"/>
</dbReference>
<proteinExistence type="predicted"/>
<dbReference type="CDD" id="cd01389">
    <property type="entry name" value="HMG-box_ROX1-like"/>
    <property type="match status" value="1"/>
</dbReference>
<feature type="compositionally biased region" description="Polar residues" evidence="4">
    <location>
        <begin position="238"/>
        <end position="248"/>
    </location>
</feature>
<feature type="compositionally biased region" description="Polar residues" evidence="4">
    <location>
        <begin position="199"/>
        <end position="217"/>
    </location>
</feature>
<dbReference type="Pfam" id="PF00505">
    <property type="entry name" value="HMG_box"/>
    <property type="match status" value="1"/>
</dbReference>
<feature type="DNA-binding region" description="HMG box" evidence="3">
    <location>
        <begin position="42"/>
        <end position="121"/>
    </location>
</feature>
<dbReference type="EMBL" id="SRRM01000016">
    <property type="protein sequence ID" value="TKY86609.1"/>
    <property type="molecule type" value="Genomic_DNA"/>
</dbReference>
<dbReference type="Proteomes" id="UP000306050">
    <property type="component" value="Chromosome SGRAM_3"/>
</dbReference>
<feature type="compositionally biased region" description="Polar residues" evidence="4">
    <location>
        <begin position="20"/>
        <end position="35"/>
    </location>
</feature>
<dbReference type="AlphaFoldDB" id="A0A4V6EV80"/>
<dbReference type="GeneID" id="40727143"/>
<sequence length="724" mass="78510">MDSAISQHVGKKGAGPLTSIRLSSTESRSHISTVTPTVLRKIPRPPNAFILYRSNKMRELKNQKNPQGLSDTGLDKLDYQRQLSKVIGQLWRDETAEVKAAFYEKAQQAALEHRQRYPEYRYQPSVKKAASREHETHAITASSAASGAPERLDDTDVSPGDLSGPLSGSGSGSGRKRASLEGARSKGSPYSTSRHRRTSSAGTSSPTAQQTSSNLSRQRAHVLLHAAGATAGQSSASVPLTRSKSFGASSQRSNQRRSAKPSTRRSLDGRVSQIATTSTSFDTLVPQRLRDTRVFLAPHTPPALPIGQAITTNESGTGHEDQGHQEHLHKPKSTLFDAVRSALPPERRAFLQEALAMKGYARALPNPITNRSVATNPQSDRWTSANSTFPSHTWQSQGMASNPPSQSSYSTAQHELSSNLDPANQAPLGPNLNLLIRASSGANYADLADWSQPDPCWLSNSQTQTPSSGDAAPLKTIVHEAYTGQTGGERLSPQWTSVYVGPQLHCAQPLASFEPIDISQCVPADYEINHSNSAFVELSEPDSSGQVQGHFYGLNGQLVGQGRVDGTELGSNVVQEYLDEEARQRRVVDQLLMQMMTSGTSSNSLLGCTLHPYLVDEGATHLQGGSQDPASSTYGRAQWQSWSQDAAVEPEGMVDQSGSQSSMVATGSHVVDAHVFHDGFQPAAFEPQVPSMMPHREARRRLLLRTRLCKNNIKQIQQPLIHFS</sequence>
<dbReference type="RefSeq" id="XP_029738594.1">
    <property type="nucleotide sequence ID" value="XM_029884844.1"/>
</dbReference>
<organism evidence="6 7">
    <name type="scientific">Sporisorium graminicola</name>
    <dbReference type="NCBI Taxonomy" id="280036"/>
    <lineage>
        <taxon>Eukaryota</taxon>
        <taxon>Fungi</taxon>
        <taxon>Dikarya</taxon>
        <taxon>Basidiomycota</taxon>
        <taxon>Ustilaginomycotina</taxon>
        <taxon>Ustilaginomycetes</taxon>
        <taxon>Ustilaginales</taxon>
        <taxon>Ustilaginaceae</taxon>
        <taxon>Sporisorium</taxon>
    </lineage>
</organism>
<evidence type="ECO:0000313" key="7">
    <source>
        <dbReference type="Proteomes" id="UP000306050"/>
    </source>
</evidence>
<gene>
    <name evidence="6" type="ORF">EX895_004248</name>
</gene>
<evidence type="ECO:0000259" key="5">
    <source>
        <dbReference type="PROSITE" id="PS50118"/>
    </source>
</evidence>
<dbReference type="InterPro" id="IPR051356">
    <property type="entry name" value="SOX/SOX-like_TF"/>
</dbReference>
<evidence type="ECO:0000256" key="1">
    <source>
        <dbReference type="ARBA" id="ARBA00023125"/>
    </source>
</evidence>
<dbReference type="Gene3D" id="1.10.30.10">
    <property type="entry name" value="High mobility group box domain"/>
    <property type="match status" value="1"/>
</dbReference>